<evidence type="ECO:0000256" key="1">
    <source>
        <dbReference type="SAM" id="Phobius"/>
    </source>
</evidence>
<proteinExistence type="predicted"/>
<sequence length="114" mass="12616">MFVFVSGMIFIGLVCVVLFLIFKNKERCNKTFPPATWTTPLIGCLPMVASKNIAEEMLKLGKKLGPVVSTHLGFQKFIIVNGTEAIKEAFRNPSMSGRSDILYKQVLDGKGNSF</sequence>
<comment type="caution">
    <text evidence="2">The sequence shown here is derived from an EMBL/GenBank/DDBJ whole genome shotgun (WGS) entry which is preliminary data.</text>
</comment>
<dbReference type="GO" id="GO:0005506">
    <property type="term" value="F:iron ion binding"/>
    <property type="evidence" value="ECO:0007669"/>
    <property type="project" value="InterPro"/>
</dbReference>
<keyword evidence="1" id="KW-0472">Membrane</keyword>
<dbReference type="AlphaFoldDB" id="A0A8J2JI28"/>
<evidence type="ECO:0008006" key="4">
    <source>
        <dbReference type="Google" id="ProtNLM"/>
    </source>
</evidence>
<keyword evidence="1" id="KW-0812">Transmembrane</keyword>
<name>A0A8J2JI28_9HEXA</name>
<evidence type="ECO:0000313" key="2">
    <source>
        <dbReference type="EMBL" id="CAG7698445.1"/>
    </source>
</evidence>
<protein>
    <recommendedName>
        <fullName evidence="4">Cytochrome P450</fullName>
    </recommendedName>
</protein>
<reference evidence="2" key="1">
    <citation type="submission" date="2021-06" db="EMBL/GenBank/DDBJ databases">
        <authorList>
            <person name="Hodson N. C."/>
            <person name="Mongue J. A."/>
            <person name="Jaron S. K."/>
        </authorList>
    </citation>
    <scope>NUCLEOTIDE SEQUENCE</scope>
</reference>
<dbReference type="GO" id="GO:0020037">
    <property type="term" value="F:heme binding"/>
    <property type="evidence" value="ECO:0007669"/>
    <property type="project" value="InterPro"/>
</dbReference>
<dbReference type="GO" id="GO:0016705">
    <property type="term" value="F:oxidoreductase activity, acting on paired donors, with incorporation or reduction of molecular oxygen"/>
    <property type="evidence" value="ECO:0007669"/>
    <property type="project" value="InterPro"/>
</dbReference>
<dbReference type="InterPro" id="IPR001128">
    <property type="entry name" value="Cyt_P450"/>
</dbReference>
<accession>A0A8J2JI28</accession>
<dbReference type="Pfam" id="PF00067">
    <property type="entry name" value="p450"/>
    <property type="match status" value="1"/>
</dbReference>
<dbReference type="OrthoDB" id="1055148at2759"/>
<dbReference type="EMBL" id="CAJVCH010025315">
    <property type="protein sequence ID" value="CAG7698445.1"/>
    <property type="molecule type" value="Genomic_DNA"/>
</dbReference>
<evidence type="ECO:0000313" key="3">
    <source>
        <dbReference type="Proteomes" id="UP000708208"/>
    </source>
</evidence>
<dbReference type="GO" id="GO:0004497">
    <property type="term" value="F:monooxygenase activity"/>
    <property type="evidence" value="ECO:0007669"/>
    <property type="project" value="InterPro"/>
</dbReference>
<dbReference type="PANTHER" id="PTHR24299">
    <property type="entry name" value="CYTOCHROME P450 FAMILY 1"/>
    <property type="match status" value="1"/>
</dbReference>
<keyword evidence="1" id="KW-1133">Transmembrane helix</keyword>
<dbReference type="Proteomes" id="UP000708208">
    <property type="component" value="Unassembled WGS sequence"/>
</dbReference>
<keyword evidence="3" id="KW-1185">Reference proteome</keyword>
<gene>
    <name evidence="2" type="ORF">AFUS01_LOCUS4088</name>
</gene>
<organism evidence="2 3">
    <name type="scientific">Allacma fusca</name>
    <dbReference type="NCBI Taxonomy" id="39272"/>
    <lineage>
        <taxon>Eukaryota</taxon>
        <taxon>Metazoa</taxon>
        <taxon>Ecdysozoa</taxon>
        <taxon>Arthropoda</taxon>
        <taxon>Hexapoda</taxon>
        <taxon>Collembola</taxon>
        <taxon>Symphypleona</taxon>
        <taxon>Sminthuridae</taxon>
        <taxon>Allacma</taxon>
    </lineage>
</organism>
<feature type="transmembrane region" description="Helical" evidence="1">
    <location>
        <begin position="6"/>
        <end position="22"/>
    </location>
</feature>
<dbReference type="PANTHER" id="PTHR24299:SF21">
    <property type="entry name" value="OS09G0441600 PROTEIN"/>
    <property type="match status" value="1"/>
</dbReference>